<feature type="transmembrane region" description="Helical" evidence="2">
    <location>
        <begin position="180"/>
        <end position="200"/>
    </location>
</feature>
<dbReference type="InterPro" id="IPR000620">
    <property type="entry name" value="EamA_dom"/>
</dbReference>
<feature type="transmembrane region" description="Helical" evidence="2">
    <location>
        <begin position="148"/>
        <end position="168"/>
    </location>
</feature>
<organism evidence="4 5">
    <name type="scientific">Streptomyces microflavus</name>
    <name type="common">Streptomyces lipmanii</name>
    <dbReference type="NCBI Taxonomy" id="1919"/>
    <lineage>
        <taxon>Bacteria</taxon>
        <taxon>Bacillati</taxon>
        <taxon>Actinomycetota</taxon>
        <taxon>Actinomycetes</taxon>
        <taxon>Kitasatosporales</taxon>
        <taxon>Streptomycetaceae</taxon>
        <taxon>Streptomyces</taxon>
    </lineage>
</organism>
<evidence type="ECO:0000256" key="2">
    <source>
        <dbReference type="SAM" id="Phobius"/>
    </source>
</evidence>
<keyword evidence="2" id="KW-1133">Transmembrane helix</keyword>
<dbReference type="PROSITE" id="PS51257">
    <property type="entry name" value="PROKAR_LIPOPROTEIN"/>
    <property type="match status" value="1"/>
</dbReference>
<evidence type="ECO:0000313" key="5">
    <source>
        <dbReference type="Proteomes" id="UP001456562"/>
    </source>
</evidence>
<name>A0ABV1QEY8_STRMI</name>
<feature type="transmembrane region" description="Helical" evidence="2">
    <location>
        <begin position="99"/>
        <end position="119"/>
    </location>
</feature>
<dbReference type="PANTHER" id="PTHR22911:SF37">
    <property type="entry name" value="THREONINE_HOMOSERINE EXPORTER RHTA"/>
    <property type="match status" value="1"/>
</dbReference>
<gene>
    <name evidence="4" type="ORF">ABR748_37010</name>
</gene>
<dbReference type="Pfam" id="PF00892">
    <property type="entry name" value="EamA"/>
    <property type="match status" value="1"/>
</dbReference>
<dbReference type="SUPFAM" id="SSF103481">
    <property type="entry name" value="Multidrug resistance efflux transporter EmrE"/>
    <property type="match status" value="2"/>
</dbReference>
<proteinExistence type="inferred from homology"/>
<keyword evidence="2" id="KW-0812">Transmembrane</keyword>
<comment type="similarity">
    <text evidence="1">Belongs to the EamA transporter family.</text>
</comment>
<evidence type="ECO:0000259" key="3">
    <source>
        <dbReference type="Pfam" id="PF00892"/>
    </source>
</evidence>
<evidence type="ECO:0000256" key="1">
    <source>
        <dbReference type="ARBA" id="ARBA00007362"/>
    </source>
</evidence>
<evidence type="ECO:0000313" key="4">
    <source>
        <dbReference type="EMBL" id="MER0429740.1"/>
    </source>
</evidence>
<dbReference type="RefSeq" id="WP_350241767.1">
    <property type="nucleotide sequence ID" value="NZ_JBEJUE010000072.1"/>
</dbReference>
<dbReference type="InterPro" id="IPR037185">
    <property type="entry name" value="EmrE-like"/>
</dbReference>
<protein>
    <submittedName>
        <fullName evidence="4">EamA family transporter</fullName>
    </submittedName>
</protein>
<reference evidence="4 5" key="1">
    <citation type="submission" date="2024-01" db="EMBL/GenBank/DDBJ databases">
        <title>Metagenomic exploration of the rhizosphere soil microbial community and their significance in facilitating the development of wild simulated ginseng.</title>
        <authorList>
            <person name="Huang J."/>
        </authorList>
    </citation>
    <scope>NUCLEOTIDE SEQUENCE [LARGE SCALE GENOMIC DNA]</scope>
    <source>
        <strain evidence="4 5">WY141</strain>
    </source>
</reference>
<feature type="transmembrane region" description="Helical" evidence="2">
    <location>
        <begin position="206"/>
        <end position="225"/>
    </location>
</feature>
<feature type="domain" description="EamA" evidence="3">
    <location>
        <begin position="149"/>
        <end position="275"/>
    </location>
</feature>
<dbReference type="Proteomes" id="UP001456562">
    <property type="component" value="Unassembled WGS sequence"/>
</dbReference>
<comment type="caution">
    <text evidence="4">The sequence shown here is derived from an EMBL/GenBank/DDBJ whole genome shotgun (WGS) entry which is preliminary data.</text>
</comment>
<dbReference type="PANTHER" id="PTHR22911">
    <property type="entry name" value="ACYL-MALONYL CONDENSING ENZYME-RELATED"/>
    <property type="match status" value="1"/>
</dbReference>
<feature type="transmembrane region" description="Helical" evidence="2">
    <location>
        <begin position="237"/>
        <end position="257"/>
    </location>
</feature>
<dbReference type="EMBL" id="JBEJUE010000072">
    <property type="protein sequence ID" value="MER0429740.1"/>
    <property type="molecule type" value="Genomic_DNA"/>
</dbReference>
<feature type="transmembrane region" description="Helical" evidence="2">
    <location>
        <begin position="75"/>
        <end position="93"/>
    </location>
</feature>
<accession>A0ABV1QEY8</accession>
<keyword evidence="2" id="KW-0472">Membrane</keyword>
<sequence>MKTPNTEGPARTQAFIGAGLVLVSCLSVQASAALASTLFDRLGAPAVAGLRQLCAALVLMALVRPRIRGHTQQDWVGMVIYGAAMAAMNVAYYCTVGRLPLGVAATLLFLGPFVVAVASARAWREALLPTVGLAGVVLVTEPGGTDEWAGIAFGLLSALALACYTLFAQRVGRASSGLEGLAVSVCISAILLLPFSLPAAPSVNGYDWGLVVVSGIVGVALAFTLDFQAVKMAGAKVVATLFSLDPVMGALIGALALAERLSGPVLVGMGLIVSAGAVATWRAESLPAPPMPTSTDRP</sequence>
<keyword evidence="5" id="KW-1185">Reference proteome</keyword>